<feature type="transmembrane region" description="Helical" evidence="8">
    <location>
        <begin position="81"/>
        <end position="100"/>
    </location>
</feature>
<dbReference type="PROSITE" id="PS50850">
    <property type="entry name" value="MFS"/>
    <property type="match status" value="1"/>
</dbReference>
<evidence type="ECO:0000256" key="1">
    <source>
        <dbReference type="ARBA" id="ARBA00004651"/>
    </source>
</evidence>
<name>A0A1M7U6M4_9BRAD</name>
<dbReference type="InterPro" id="IPR020846">
    <property type="entry name" value="MFS_dom"/>
</dbReference>
<gene>
    <name evidence="10" type="ORF">SAMN05444170_3754</name>
</gene>
<feature type="transmembrane region" description="Helical" evidence="8">
    <location>
        <begin position="269"/>
        <end position="289"/>
    </location>
</feature>
<dbReference type="Gene3D" id="1.20.1250.20">
    <property type="entry name" value="MFS general substrate transporter like domains"/>
    <property type="match status" value="1"/>
</dbReference>
<dbReference type="CDD" id="cd17503">
    <property type="entry name" value="MFS_LmrB_MDR_like"/>
    <property type="match status" value="1"/>
</dbReference>
<evidence type="ECO:0000256" key="5">
    <source>
        <dbReference type="ARBA" id="ARBA00022692"/>
    </source>
</evidence>
<accession>A0A1M7U6M4</accession>
<evidence type="ECO:0000313" key="10">
    <source>
        <dbReference type="EMBL" id="SHN78699.1"/>
    </source>
</evidence>
<dbReference type="InterPro" id="IPR036259">
    <property type="entry name" value="MFS_trans_sf"/>
</dbReference>
<feature type="transmembrane region" description="Helical" evidence="8">
    <location>
        <begin position="360"/>
        <end position="383"/>
    </location>
</feature>
<feature type="transmembrane region" description="Helical" evidence="8">
    <location>
        <begin position="106"/>
        <end position="127"/>
    </location>
</feature>
<evidence type="ECO:0000256" key="2">
    <source>
        <dbReference type="ARBA" id="ARBA00008537"/>
    </source>
</evidence>
<keyword evidence="7 8" id="KW-0472">Membrane</keyword>
<feature type="transmembrane region" description="Helical" evidence="8">
    <location>
        <begin position="334"/>
        <end position="354"/>
    </location>
</feature>
<dbReference type="Pfam" id="PF07690">
    <property type="entry name" value="MFS_1"/>
    <property type="match status" value="1"/>
</dbReference>
<dbReference type="PANTHER" id="PTHR42718:SF9">
    <property type="entry name" value="MAJOR FACILITATOR SUPERFAMILY MULTIDRUG TRANSPORTER MFSC"/>
    <property type="match status" value="1"/>
</dbReference>
<dbReference type="EMBL" id="LT670849">
    <property type="protein sequence ID" value="SHN78699.1"/>
    <property type="molecule type" value="Genomic_DNA"/>
</dbReference>
<feature type="transmembrane region" description="Helical" evidence="8">
    <location>
        <begin position="139"/>
        <end position="157"/>
    </location>
</feature>
<comment type="similarity">
    <text evidence="2">Belongs to the major facilitator superfamily. EmrB family.</text>
</comment>
<comment type="subcellular location">
    <subcellularLocation>
        <location evidence="1">Cell membrane</location>
        <topology evidence="1">Multi-pass membrane protein</topology>
    </subcellularLocation>
</comment>
<dbReference type="AlphaFoldDB" id="A0A1M7U6M4"/>
<organism evidence="10 11">
    <name type="scientific">Bradyrhizobium erythrophlei</name>
    <dbReference type="NCBI Taxonomy" id="1437360"/>
    <lineage>
        <taxon>Bacteria</taxon>
        <taxon>Pseudomonadati</taxon>
        <taxon>Pseudomonadota</taxon>
        <taxon>Alphaproteobacteria</taxon>
        <taxon>Hyphomicrobiales</taxon>
        <taxon>Nitrobacteraceae</taxon>
        <taxon>Bradyrhizobium</taxon>
    </lineage>
</organism>
<feature type="transmembrane region" description="Helical" evidence="8">
    <location>
        <begin position="225"/>
        <end position="248"/>
    </location>
</feature>
<keyword evidence="5 8" id="KW-0812">Transmembrane</keyword>
<keyword evidence="6 8" id="KW-1133">Transmembrane helix</keyword>
<dbReference type="GO" id="GO:0022857">
    <property type="term" value="F:transmembrane transporter activity"/>
    <property type="evidence" value="ECO:0007669"/>
    <property type="project" value="InterPro"/>
</dbReference>
<feature type="transmembrane region" description="Helical" evidence="8">
    <location>
        <begin position="478"/>
        <end position="495"/>
    </location>
</feature>
<dbReference type="PRINTS" id="PR01036">
    <property type="entry name" value="TCRTETB"/>
</dbReference>
<keyword evidence="4" id="KW-1003">Cell membrane</keyword>
<dbReference type="InterPro" id="IPR011701">
    <property type="entry name" value="MFS"/>
</dbReference>
<sequence length="511" mass="54852">MSAATDLPKRTRVAITICVILATLMQALDTTIANVALPYMQGSVSASQDEIAWVLTSYIVAAAIMTPPTGYLTSRFGLKRLFLVSIAGFTVSSVLCGMAQSLVQIVLFRVLQGVFGAALVPLSQTVLMNINPKERQGSAMALWGVAVMAGPVLGPVLGGWLTQAFSWRYVFYINVPVGILAFFGMMTFLSDTARNATAKLDWLGFGTLSLAIAAMQVLLDRGEELDWFGSGEIVAEAIIAVSAFYLFLVHTFTAHEPFVRLSLFRDPNFTAGTLFIAIVGLTYYASLALQPPYLQNLMNYPIISAGLVLGPRGVGTMASMLIVGRLIGRVDTRFLLALGLGLTAWSFYVMTGWTPDVSQMTIVVIGIVQGVGLGFIFVPLSVVTLSTLAPERRAEGAGLYSLSRNIGSSIGISVVNSLLTRNTQVNHAEIARSVTSVNRAFEDLTITQFWDPVGAAGRAALDAVVTQQAQIIAYMDDYKLLMIATLAAIPLLVIFRKPPPSAAADSMHVME</sequence>
<evidence type="ECO:0000256" key="3">
    <source>
        <dbReference type="ARBA" id="ARBA00022448"/>
    </source>
</evidence>
<evidence type="ECO:0000256" key="4">
    <source>
        <dbReference type="ARBA" id="ARBA00022475"/>
    </source>
</evidence>
<feature type="transmembrane region" description="Helical" evidence="8">
    <location>
        <begin position="202"/>
        <end position="219"/>
    </location>
</feature>
<feature type="transmembrane region" description="Helical" evidence="8">
    <location>
        <begin position="301"/>
        <end position="322"/>
    </location>
</feature>
<feature type="transmembrane region" description="Helical" evidence="8">
    <location>
        <begin position="169"/>
        <end position="190"/>
    </location>
</feature>
<evidence type="ECO:0000259" key="9">
    <source>
        <dbReference type="PROSITE" id="PS50850"/>
    </source>
</evidence>
<dbReference type="NCBIfam" id="TIGR00711">
    <property type="entry name" value="efflux_EmrB"/>
    <property type="match status" value="1"/>
</dbReference>
<protein>
    <submittedName>
        <fullName evidence="10">MFS transporter, DHA2 family, multidrug resistance protein</fullName>
    </submittedName>
</protein>
<keyword evidence="11" id="KW-1185">Reference proteome</keyword>
<evidence type="ECO:0000256" key="6">
    <source>
        <dbReference type="ARBA" id="ARBA00022989"/>
    </source>
</evidence>
<evidence type="ECO:0000256" key="8">
    <source>
        <dbReference type="SAM" id="Phobius"/>
    </source>
</evidence>
<evidence type="ECO:0000256" key="7">
    <source>
        <dbReference type="ARBA" id="ARBA00023136"/>
    </source>
</evidence>
<evidence type="ECO:0000313" key="11">
    <source>
        <dbReference type="Proteomes" id="UP000184096"/>
    </source>
</evidence>
<feature type="transmembrane region" description="Helical" evidence="8">
    <location>
        <begin position="51"/>
        <end position="69"/>
    </location>
</feature>
<dbReference type="Gene3D" id="1.20.1720.10">
    <property type="entry name" value="Multidrug resistance protein D"/>
    <property type="match status" value="1"/>
</dbReference>
<feature type="domain" description="Major facilitator superfamily (MFS) profile" evidence="9">
    <location>
        <begin position="15"/>
        <end position="502"/>
    </location>
</feature>
<dbReference type="GO" id="GO:0005886">
    <property type="term" value="C:plasma membrane"/>
    <property type="evidence" value="ECO:0007669"/>
    <property type="project" value="UniProtKB-SubCell"/>
</dbReference>
<keyword evidence="3" id="KW-0813">Transport</keyword>
<proteinExistence type="inferred from homology"/>
<dbReference type="InterPro" id="IPR004638">
    <property type="entry name" value="EmrB-like"/>
</dbReference>
<reference evidence="11" key="1">
    <citation type="submission" date="2016-11" db="EMBL/GenBank/DDBJ databases">
        <authorList>
            <person name="Varghese N."/>
            <person name="Submissions S."/>
        </authorList>
    </citation>
    <scope>NUCLEOTIDE SEQUENCE [LARGE SCALE GENOMIC DNA]</scope>
    <source>
        <strain evidence="11">GAS401</strain>
    </source>
</reference>
<dbReference type="PANTHER" id="PTHR42718">
    <property type="entry name" value="MAJOR FACILITATOR SUPERFAMILY MULTIDRUG TRANSPORTER MFSC"/>
    <property type="match status" value="1"/>
</dbReference>
<dbReference type="SUPFAM" id="SSF103473">
    <property type="entry name" value="MFS general substrate transporter"/>
    <property type="match status" value="1"/>
</dbReference>
<dbReference type="Proteomes" id="UP000184096">
    <property type="component" value="Chromosome I"/>
</dbReference>